<reference evidence="2 3" key="2">
    <citation type="journal article" date="2003" name="DNA Res.">
        <title>Complete genome structure of Gloeobacter violaceus PCC 7421, a cyanobacterium that lacks thylakoids (supplement).</title>
        <authorList>
            <person name="Nakamura Y."/>
            <person name="Kaneko T."/>
            <person name="Sato S."/>
            <person name="Mimuro M."/>
            <person name="Miyashita H."/>
            <person name="Tsuchiya T."/>
            <person name="Sasamoto S."/>
            <person name="Watanabe A."/>
            <person name="Kawashima K."/>
            <person name="Kishida Y."/>
            <person name="Kiyokawa C."/>
            <person name="Kohara M."/>
            <person name="Matsumoto M."/>
            <person name="Matsuno A."/>
            <person name="Nakazaki N."/>
            <person name="Shimpo S."/>
            <person name="Takeuchi C."/>
            <person name="Yamada M."/>
            <person name="Tabata S."/>
        </authorList>
    </citation>
    <scope>NUCLEOTIDE SEQUENCE [LARGE SCALE GENOMIC DNA]</scope>
    <source>
        <strain evidence="3">ATCC 29082 / PCC 7421</strain>
    </source>
</reference>
<name>Q7NFS3_GLOVI</name>
<reference evidence="2 3" key="1">
    <citation type="journal article" date="2003" name="DNA Res.">
        <title>Complete genome structure of Gloeobacter violaceus PCC 7421, a cyanobacterium that lacks thylakoids.</title>
        <authorList>
            <person name="Nakamura Y."/>
            <person name="Kaneko T."/>
            <person name="Sato S."/>
            <person name="Mimuro M."/>
            <person name="Miyashita H."/>
            <person name="Tsuchiya T."/>
            <person name="Sasamoto S."/>
            <person name="Watanabe A."/>
            <person name="Kawashima K."/>
            <person name="Kishida Y."/>
            <person name="Kiyokawa C."/>
            <person name="Kohara M."/>
            <person name="Matsumoto M."/>
            <person name="Matsuno A."/>
            <person name="Nakazaki N."/>
            <person name="Shimpo S."/>
            <person name="Takeuchi C."/>
            <person name="Yamada M."/>
            <person name="Tabata S."/>
        </authorList>
    </citation>
    <scope>NUCLEOTIDE SEQUENCE [LARGE SCALE GENOMIC DNA]</scope>
    <source>
        <strain evidence="3">ATCC 29082 / PCC 7421</strain>
    </source>
</reference>
<keyword evidence="1" id="KW-1133">Transmembrane helix</keyword>
<dbReference type="HOGENOM" id="CLU_2450435_0_0_3"/>
<dbReference type="STRING" id="251221.gene:10760963"/>
<keyword evidence="1" id="KW-0472">Membrane</keyword>
<feature type="transmembrane region" description="Helical" evidence="1">
    <location>
        <begin position="30"/>
        <end position="51"/>
    </location>
</feature>
<keyword evidence="3" id="KW-1185">Reference proteome</keyword>
<evidence type="ECO:0000256" key="1">
    <source>
        <dbReference type="SAM" id="Phobius"/>
    </source>
</evidence>
<dbReference type="KEGG" id="gvi:gsl3451"/>
<proteinExistence type="predicted"/>
<evidence type="ECO:0000313" key="3">
    <source>
        <dbReference type="Proteomes" id="UP000000557"/>
    </source>
</evidence>
<protein>
    <submittedName>
        <fullName evidence="2">Gsl3451 protein</fullName>
    </submittedName>
</protein>
<evidence type="ECO:0000313" key="2">
    <source>
        <dbReference type="EMBL" id="BAC91392.1"/>
    </source>
</evidence>
<accession>Q7NFS3</accession>
<dbReference type="EMBL" id="BA000045">
    <property type="protein sequence ID" value="BAC91392.1"/>
    <property type="molecule type" value="Genomic_DNA"/>
</dbReference>
<dbReference type="InParanoid" id="Q7NFS3"/>
<dbReference type="Proteomes" id="UP000000557">
    <property type="component" value="Chromosome"/>
</dbReference>
<dbReference type="AlphaFoldDB" id="Q7NFS3"/>
<dbReference type="EnsemblBacteria" id="BAC91392">
    <property type="protein sequence ID" value="BAC91392"/>
    <property type="gene ID" value="BAC91392"/>
</dbReference>
<gene>
    <name evidence="2" type="ordered locus">gsl3451</name>
</gene>
<organism evidence="2 3">
    <name type="scientific">Gloeobacter violaceus (strain ATCC 29082 / PCC 7421)</name>
    <dbReference type="NCBI Taxonomy" id="251221"/>
    <lineage>
        <taxon>Bacteria</taxon>
        <taxon>Bacillati</taxon>
        <taxon>Cyanobacteriota</taxon>
        <taxon>Cyanophyceae</taxon>
        <taxon>Gloeobacterales</taxon>
        <taxon>Gloeobacteraceae</taxon>
        <taxon>Gloeobacter</taxon>
    </lineage>
</organism>
<keyword evidence="1" id="KW-0812">Transmembrane</keyword>
<sequence length="89" mass="9622">MLADTLLPLPSILQGGTVILDLARQAMGPAWIALSLVVWAAVAVYLLFTGIPLVQALPAMLLAILLYVIGVVWIWLKGRKQSPSQDTQK</sequence>
<feature type="transmembrane region" description="Helical" evidence="1">
    <location>
        <begin position="57"/>
        <end position="76"/>
    </location>
</feature>